<dbReference type="RefSeq" id="XP_032451657.1">
    <property type="nucleotide sequence ID" value="XM_032595766.1"/>
</dbReference>
<feature type="repeat" description="WD" evidence="1">
    <location>
        <begin position="549"/>
        <end position="583"/>
    </location>
</feature>
<dbReference type="InterPro" id="IPR001680">
    <property type="entry name" value="WD40_rpt"/>
</dbReference>
<feature type="compositionally biased region" description="Polar residues" evidence="2">
    <location>
        <begin position="132"/>
        <end position="146"/>
    </location>
</feature>
<dbReference type="EnsemblMetazoa" id="XM_032595766">
    <property type="protein sequence ID" value="XP_032451657"/>
    <property type="gene ID" value="LOC100119826"/>
</dbReference>
<dbReference type="SMART" id="SM00320">
    <property type="entry name" value="WD40"/>
    <property type="match status" value="7"/>
</dbReference>
<feature type="compositionally biased region" description="Polar residues" evidence="2">
    <location>
        <begin position="190"/>
        <end position="207"/>
    </location>
</feature>
<feature type="compositionally biased region" description="Polar residues" evidence="2">
    <location>
        <begin position="173"/>
        <end position="183"/>
    </location>
</feature>
<protein>
    <recommendedName>
        <fullName evidence="5">WD repeat-containing protein 55 homolog</fullName>
    </recommendedName>
</protein>
<proteinExistence type="predicted"/>
<feature type="region of interest" description="Disordered" evidence="2">
    <location>
        <begin position="70"/>
        <end position="216"/>
    </location>
</feature>
<evidence type="ECO:0000256" key="2">
    <source>
        <dbReference type="SAM" id="MobiDB-lite"/>
    </source>
</evidence>
<dbReference type="PROSITE" id="PS50082">
    <property type="entry name" value="WD_REPEATS_2"/>
    <property type="match status" value="4"/>
</dbReference>
<dbReference type="PANTHER" id="PTHR19863:SF5">
    <property type="entry name" value="WD REPEAT-CONTAINING PROTEIN 47"/>
    <property type="match status" value="1"/>
</dbReference>
<dbReference type="RefSeq" id="XP_032451656.1">
    <property type="nucleotide sequence ID" value="XM_032595765.1"/>
</dbReference>
<dbReference type="PANTHER" id="PTHR19863">
    <property type="entry name" value="NEMITIN (NEURONAL ENRICHED MAP INTERACTING PROTEIN) HOMOLOG"/>
    <property type="match status" value="1"/>
</dbReference>
<dbReference type="InterPro" id="IPR036322">
    <property type="entry name" value="WD40_repeat_dom_sf"/>
</dbReference>
<feature type="compositionally biased region" description="Basic and acidic residues" evidence="2">
    <location>
        <begin position="278"/>
        <end position="291"/>
    </location>
</feature>
<dbReference type="GeneID" id="100119826"/>
<dbReference type="InterPro" id="IPR040067">
    <property type="entry name" value="WDR47"/>
</dbReference>
<dbReference type="SUPFAM" id="SSF50978">
    <property type="entry name" value="WD40 repeat-like"/>
    <property type="match status" value="1"/>
</dbReference>
<dbReference type="EnsemblMetazoa" id="XM_032595765">
    <property type="protein sequence ID" value="XP_032451656"/>
    <property type="gene ID" value="LOC100119826"/>
</dbReference>
<dbReference type="AlphaFoldDB" id="A0A7M7QLL5"/>
<dbReference type="Gene3D" id="2.130.10.10">
    <property type="entry name" value="YVTN repeat-like/Quinoprotein amine dehydrogenase"/>
    <property type="match status" value="2"/>
</dbReference>
<evidence type="ECO:0000313" key="3">
    <source>
        <dbReference type="EnsemblMetazoa" id="XP_032451657"/>
    </source>
</evidence>
<keyword evidence="4" id="KW-1185">Reference proteome</keyword>
<accession>A0A7M7QLL5</accession>
<evidence type="ECO:0000313" key="4">
    <source>
        <dbReference type="Proteomes" id="UP000002358"/>
    </source>
</evidence>
<feature type="repeat" description="WD" evidence="1">
    <location>
        <begin position="595"/>
        <end position="631"/>
    </location>
</feature>
<name>A0A7M7QLL5_NASVI</name>
<evidence type="ECO:0000256" key="1">
    <source>
        <dbReference type="PROSITE-ProRule" id="PRU00221"/>
    </source>
</evidence>
<dbReference type="PROSITE" id="PS50294">
    <property type="entry name" value="WD_REPEATS_REGION"/>
    <property type="match status" value="3"/>
</dbReference>
<dbReference type="SMR" id="A0A7M7QLL5"/>
<reference evidence="3" key="1">
    <citation type="submission" date="2021-01" db="UniProtKB">
        <authorList>
            <consortium name="EnsemblMetazoa"/>
        </authorList>
    </citation>
    <scope>IDENTIFICATION</scope>
</reference>
<organism evidence="3 4">
    <name type="scientific">Nasonia vitripennis</name>
    <name type="common">Parasitic wasp</name>
    <dbReference type="NCBI Taxonomy" id="7425"/>
    <lineage>
        <taxon>Eukaryota</taxon>
        <taxon>Metazoa</taxon>
        <taxon>Ecdysozoa</taxon>
        <taxon>Arthropoda</taxon>
        <taxon>Hexapoda</taxon>
        <taxon>Insecta</taxon>
        <taxon>Pterygota</taxon>
        <taxon>Neoptera</taxon>
        <taxon>Endopterygota</taxon>
        <taxon>Hymenoptera</taxon>
        <taxon>Apocrita</taxon>
        <taxon>Proctotrupomorpha</taxon>
        <taxon>Chalcidoidea</taxon>
        <taxon>Pteromalidae</taxon>
        <taxon>Pteromalinae</taxon>
        <taxon>Nasonia</taxon>
    </lineage>
</organism>
<dbReference type="Pfam" id="PF00400">
    <property type="entry name" value="WD40"/>
    <property type="match status" value="5"/>
</dbReference>
<keyword evidence="1" id="KW-0853">WD repeat</keyword>
<dbReference type="InterPro" id="IPR015943">
    <property type="entry name" value="WD40/YVTN_repeat-like_dom_sf"/>
</dbReference>
<feature type="repeat" description="WD" evidence="1">
    <location>
        <begin position="459"/>
        <end position="499"/>
    </location>
</feature>
<sequence>MTPGHHQQAAIKRLEALFKDVNLDQHKPRSVRLETKVDRCCEIHGNRYKENCAFRKNAPTTVITTTITPTGRRSSLHMPMSVPQRDAHPSSFPSSLRKDPLGSSMSSIHKHDAYHRPIGTSSPNIRRDSLGRSMSSLKKDTSSTYNAPLRRDYVAKSMSNLQKPSLARKDSDGSLSPMLSSTAKIREKLSSSGDLHSTLSRGYSSVTPKGVGFKDDLRAGSLSSLGSHTRMSPSYDSRKFSADSLENLHKRHSWDPTRRGSSGSSGGWDDPIWEENDHETSVDEQEPRPDLDTSNGSSGSGRPKFVAVTALEDVQAVRCAEFHPHGKLYAVGSNSKTLRICAYPKLHDVREDHQTYQPTVLFKRTKHHKGSIYCLAWTPDGQLMATGSNDKTVKLMRFNADNSNLEGQEVELTMHDGTVRDLCFLEDTSNKSSLLISGGAGDCKIYVTDCATGTPFQALSGHSGHVLTLYNWGGAMFVSGSQDKTVRFWDLRTRGCVNMHTPATVPGSRVGSPVAALCVDPSGRLLVSGHEDSSCVLYDIRGGRTVQCFKPHAADIRSIRFSPSAYYLLTGGYDNKLVLTDLQGDLTMPLPSVVVAQHQDKVISGRWHPTEFSFLSTSADKTATLWALPPV</sequence>
<feature type="repeat" description="WD" evidence="1">
    <location>
        <begin position="365"/>
        <end position="395"/>
    </location>
</feature>
<evidence type="ECO:0008006" key="5">
    <source>
        <dbReference type="Google" id="ProtNLM"/>
    </source>
</evidence>
<dbReference type="Proteomes" id="UP000002358">
    <property type="component" value="Chromosome 1"/>
</dbReference>
<feature type="region of interest" description="Disordered" evidence="2">
    <location>
        <begin position="252"/>
        <end position="303"/>
    </location>
</feature>
<dbReference type="CDD" id="cd00200">
    <property type="entry name" value="WD40"/>
    <property type="match status" value="1"/>
</dbReference>